<evidence type="ECO:0000256" key="7">
    <source>
        <dbReference type="ARBA" id="ARBA00022741"/>
    </source>
</evidence>
<dbReference type="InterPro" id="IPR025201">
    <property type="entry name" value="KdpD_TM"/>
</dbReference>
<dbReference type="InterPro" id="IPR038318">
    <property type="entry name" value="KdpD_sf"/>
</dbReference>
<dbReference type="SUPFAM" id="SSF55874">
    <property type="entry name" value="ATPase domain of HSP90 chaperone/DNA topoisomerase II/histidine kinase"/>
    <property type="match status" value="1"/>
</dbReference>
<dbReference type="HOGENOM" id="CLU_000445_89_5_0"/>
<dbReference type="InterPro" id="IPR036097">
    <property type="entry name" value="HisK_dim/P_sf"/>
</dbReference>
<dbReference type="PANTHER" id="PTHR45569">
    <property type="entry name" value="SENSOR PROTEIN KDPD"/>
    <property type="match status" value="1"/>
</dbReference>
<keyword evidence="16" id="KW-1185">Reference proteome</keyword>
<accession>W0RS09</accession>
<dbReference type="CDD" id="cd00075">
    <property type="entry name" value="HATPase"/>
    <property type="match status" value="1"/>
</dbReference>
<dbReference type="Gene3D" id="1.20.120.620">
    <property type="entry name" value="Backbone structure of the membrane domain of e. Coli histidine kinase receptor kdpd"/>
    <property type="match status" value="1"/>
</dbReference>
<dbReference type="InterPro" id="IPR003018">
    <property type="entry name" value="GAF"/>
</dbReference>
<evidence type="ECO:0000313" key="16">
    <source>
        <dbReference type="Proteomes" id="UP000019151"/>
    </source>
</evidence>
<dbReference type="GO" id="GO:0005886">
    <property type="term" value="C:plasma membrane"/>
    <property type="evidence" value="ECO:0007669"/>
    <property type="project" value="TreeGrafter"/>
</dbReference>
<comment type="catalytic activity">
    <reaction evidence="1">
        <text>ATP + protein L-histidine = ADP + protein N-phospho-L-histidine.</text>
        <dbReference type="EC" id="2.7.13.3"/>
    </reaction>
</comment>
<dbReference type="InterPro" id="IPR003594">
    <property type="entry name" value="HATPase_dom"/>
</dbReference>
<dbReference type="InterPro" id="IPR036890">
    <property type="entry name" value="HATPase_C_sf"/>
</dbReference>
<dbReference type="EMBL" id="CP007129">
    <property type="protein sequence ID" value="AHG92378.1"/>
    <property type="molecule type" value="Genomic_DNA"/>
</dbReference>
<dbReference type="PROSITE" id="PS50109">
    <property type="entry name" value="HIS_KIN"/>
    <property type="match status" value="1"/>
</dbReference>
<keyword evidence="12 13" id="KW-0472">Membrane</keyword>
<proteinExistence type="predicted"/>
<dbReference type="SMART" id="SM00388">
    <property type="entry name" value="HisKA"/>
    <property type="match status" value="1"/>
</dbReference>
<sequence>MRLAGRGRWAVSVGLMVAVVAALVPYRARLEQAHVVLPLLIVVLFGSAMGGRPLGFTLALLGFAALDYFFQPPFDTLVVHKTHDWLVLGSFVTAAGIATQLLARARAEAEAARRRTGEVQRLADLGAETLAAGPAEESLRATADVIRRTLGLRRCDIFVADDDGAVRWATAAARDETALPSDASAADTALQILRAEAPEALGTAPEGVWVERFLPLRAHRRTVGVLRLVDDRGLALDDGQRTFLVALTQYAALAAERVRLVADAEHAAGLREADRLKDLVLASVSHDLRTPLTTIKALAHAAAQRGDEDAAAIEEQADRLTRMVADVLDLSRARGGAIPLALEINAAEDLVGAAIRQTRALFAGRRLDRSLDGDVGALVGRFDFVAALRVLCNLLENATKYAPADAPVELHVHRDGAWLLFDVCDRGPGVPDGERTRIFAPFYRAAGAAADVGGSGLGLAVAVALAEAQGGGLTLAPRVGGGSVFTLRLPAADVDAASFGDADFAGAGERA</sequence>
<dbReference type="InterPro" id="IPR005467">
    <property type="entry name" value="His_kinase_dom"/>
</dbReference>
<dbReference type="SUPFAM" id="SSF47384">
    <property type="entry name" value="Homodimeric domain of signal transducing histidine kinase"/>
    <property type="match status" value="1"/>
</dbReference>
<feature type="transmembrane region" description="Helical" evidence="13">
    <location>
        <begin position="36"/>
        <end position="65"/>
    </location>
</feature>
<dbReference type="GO" id="GO:0005524">
    <property type="term" value="F:ATP binding"/>
    <property type="evidence" value="ECO:0007669"/>
    <property type="project" value="UniProtKB-KW"/>
</dbReference>
<keyword evidence="15" id="KW-0614">Plasmid</keyword>
<dbReference type="EC" id="2.7.13.3" evidence="3"/>
<evidence type="ECO:0000256" key="2">
    <source>
        <dbReference type="ARBA" id="ARBA00004141"/>
    </source>
</evidence>
<evidence type="ECO:0000256" key="6">
    <source>
        <dbReference type="ARBA" id="ARBA00022692"/>
    </source>
</evidence>
<dbReference type="Pfam" id="PF00512">
    <property type="entry name" value="HisKA"/>
    <property type="match status" value="1"/>
</dbReference>
<geneLocation type="plasmid" evidence="15 16">
    <name>1</name>
</geneLocation>
<evidence type="ECO:0000256" key="4">
    <source>
        <dbReference type="ARBA" id="ARBA00022553"/>
    </source>
</evidence>
<evidence type="ECO:0000259" key="14">
    <source>
        <dbReference type="PROSITE" id="PS50109"/>
    </source>
</evidence>
<keyword evidence="6 13" id="KW-0812">Transmembrane</keyword>
<evidence type="ECO:0000313" key="15">
    <source>
        <dbReference type="EMBL" id="AHG92378.1"/>
    </source>
</evidence>
<dbReference type="PRINTS" id="PR00344">
    <property type="entry name" value="BCTRLSENSOR"/>
</dbReference>
<dbReference type="PATRIC" id="fig|861299.3.peg.4896"/>
<dbReference type="InParanoid" id="W0RS09"/>
<dbReference type="GO" id="GO:0000155">
    <property type="term" value="F:phosphorelay sensor kinase activity"/>
    <property type="evidence" value="ECO:0007669"/>
    <property type="project" value="InterPro"/>
</dbReference>
<feature type="transmembrane region" description="Helical" evidence="13">
    <location>
        <begin position="6"/>
        <end position="24"/>
    </location>
</feature>
<keyword evidence="11" id="KW-0902">Two-component regulatory system</keyword>
<dbReference type="SMART" id="SM00387">
    <property type="entry name" value="HATPase_c"/>
    <property type="match status" value="1"/>
</dbReference>
<dbReference type="CDD" id="cd00082">
    <property type="entry name" value="HisKA"/>
    <property type="match status" value="1"/>
</dbReference>
<evidence type="ECO:0000256" key="12">
    <source>
        <dbReference type="ARBA" id="ARBA00023136"/>
    </source>
</evidence>
<evidence type="ECO:0000256" key="10">
    <source>
        <dbReference type="ARBA" id="ARBA00022989"/>
    </source>
</evidence>
<name>W0RS09_9BACT</name>
<gene>
    <name evidence="15" type="ORF">J421_4843</name>
</gene>
<evidence type="ECO:0000256" key="11">
    <source>
        <dbReference type="ARBA" id="ARBA00023012"/>
    </source>
</evidence>
<feature type="domain" description="Histidine kinase" evidence="14">
    <location>
        <begin position="283"/>
        <end position="493"/>
    </location>
</feature>
<evidence type="ECO:0000256" key="8">
    <source>
        <dbReference type="ARBA" id="ARBA00022777"/>
    </source>
</evidence>
<dbReference type="Proteomes" id="UP000019151">
    <property type="component" value="Plasmid 1"/>
</dbReference>
<dbReference type="KEGG" id="gba:J421_4843"/>
<keyword evidence="10 13" id="KW-1133">Transmembrane helix</keyword>
<dbReference type="Pfam" id="PF02518">
    <property type="entry name" value="HATPase_c"/>
    <property type="match status" value="1"/>
</dbReference>
<dbReference type="OrthoDB" id="9806130at2"/>
<evidence type="ECO:0000256" key="13">
    <source>
        <dbReference type="SAM" id="Phobius"/>
    </source>
</evidence>
<dbReference type="InterPro" id="IPR052023">
    <property type="entry name" value="Histidine_kinase_KdpD"/>
</dbReference>
<dbReference type="InterPro" id="IPR003661">
    <property type="entry name" value="HisK_dim/P_dom"/>
</dbReference>
<comment type="subcellular location">
    <subcellularLocation>
        <location evidence="2">Membrane</location>
        <topology evidence="2">Multi-pass membrane protein</topology>
    </subcellularLocation>
</comment>
<dbReference type="InterPro" id="IPR029016">
    <property type="entry name" value="GAF-like_dom_sf"/>
</dbReference>
<dbReference type="AlphaFoldDB" id="W0RS09"/>
<dbReference type="Gene3D" id="1.10.287.130">
    <property type="match status" value="1"/>
</dbReference>
<evidence type="ECO:0000256" key="5">
    <source>
        <dbReference type="ARBA" id="ARBA00022679"/>
    </source>
</evidence>
<keyword evidence="8" id="KW-0418">Kinase</keyword>
<keyword evidence="7" id="KW-0547">Nucleotide-binding</keyword>
<evidence type="ECO:0000256" key="3">
    <source>
        <dbReference type="ARBA" id="ARBA00012438"/>
    </source>
</evidence>
<dbReference type="SUPFAM" id="SSF55781">
    <property type="entry name" value="GAF domain-like"/>
    <property type="match status" value="1"/>
</dbReference>
<keyword evidence="5" id="KW-0808">Transferase</keyword>
<dbReference type="Gene3D" id="3.30.565.10">
    <property type="entry name" value="Histidine kinase-like ATPase, C-terminal domain"/>
    <property type="match status" value="1"/>
</dbReference>
<keyword evidence="9 15" id="KW-0067">ATP-binding</keyword>
<dbReference type="Pfam" id="PF13492">
    <property type="entry name" value="GAF_3"/>
    <property type="match status" value="1"/>
</dbReference>
<dbReference type="Pfam" id="PF13493">
    <property type="entry name" value="DUF4118"/>
    <property type="match status" value="1"/>
</dbReference>
<organism evidence="15 16">
    <name type="scientific">Gemmatirosa kalamazoonensis</name>
    <dbReference type="NCBI Taxonomy" id="861299"/>
    <lineage>
        <taxon>Bacteria</taxon>
        <taxon>Pseudomonadati</taxon>
        <taxon>Gemmatimonadota</taxon>
        <taxon>Gemmatimonadia</taxon>
        <taxon>Gemmatimonadales</taxon>
        <taxon>Gemmatimonadaceae</taxon>
        <taxon>Gemmatirosa</taxon>
    </lineage>
</organism>
<evidence type="ECO:0000256" key="1">
    <source>
        <dbReference type="ARBA" id="ARBA00000085"/>
    </source>
</evidence>
<evidence type="ECO:0000256" key="9">
    <source>
        <dbReference type="ARBA" id="ARBA00022840"/>
    </source>
</evidence>
<protein>
    <recommendedName>
        <fullName evidence="3">histidine kinase</fullName>
        <ecNumber evidence="3">2.7.13.3</ecNumber>
    </recommendedName>
</protein>
<keyword evidence="4" id="KW-0597">Phosphoprotein</keyword>
<dbReference type="PANTHER" id="PTHR45569:SF1">
    <property type="entry name" value="SENSOR PROTEIN KDPD"/>
    <property type="match status" value="1"/>
</dbReference>
<dbReference type="Gene3D" id="3.30.450.40">
    <property type="match status" value="1"/>
</dbReference>
<reference evidence="15 16" key="1">
    <citation type="journal article" date="2014" name="Genome Announc.">
        <title>Genome Sequence and Methylome of Soil Bacterium Gemmatirosa kalamazoonensis KBS708T, a Member of the Rarely Cultivated Gemmatimonadetes Phylum.</title>
        <authorList>
            <person name="Debruyn J.M."/>
            <person name="Radosevich M."/>
            <person name="Wommack K.E."/>
            <person name="Polson S.W."/>
            <person name="Hauser L.J."/>
            <person name="Fawaz M.N."/>
            <person name="Korlach J."/>
            <person name="Tsai Y.C."/>
        </authorList>
    </citation>
    <scope>NUCLEOTIDE SEQUENCE [LARGE SCALE GENOMIC DNA]</scope>
    <source>
        <strain evidence="15 16">KBS708</strain>
        <plasmid evidence="16">Plasmid 1</plasmid>
    </source>
</reference>
<dbReference type="RefSeq" id="WP_025413722.1">
    <property type="nucleotide sequence ID" value="NZ_CP007129.1"/>
</dbReference>
<dbReference type="InterPro" id="IPR004358">
    <property type="entry name" value="Sig_transdc_His_kin-like_C"/>
</dbReference>